<keyword evidence="8" id="KW-0675">Receptor</keyword>
<dbReference type="Gene3D" id="3.55.50.30">
    <property type="match status" value="1"/>
</dbReference>
<evidence type="ECO:0000256" key="3">
    <source>
        <dbReference type="ARBA" id="ARBA00022452"/>
    </source>
</evidence>
<dbReference type="InterPro" id="IPR037066">
    <property type="entry name" value="Plug_dom_sf"/>
</dbReference>
<dbReference type="Pfam" id="PF07715">
    <property type="entry name" value="Plug"/>
    <property type="match status" value="1"/>
</dbReference>
<dbReference type="InterPro" id="IPR000531">
    <property type="entry name" value="Beta-barrel_TonB"/>
</dbReference>
<feature type="domain" description="TonB-dependent receptor plug" evidence="14">
    <location>
        <begin position="216"/>
        <end position="345"/>
    </location>
</feature>
<feature type="domain" description="TonB-dependent receptor-like beta-barrel" evidence="13">
    <location>
        <begin position="487"/>
        <end position="947"/>
    </location>
</feature>
<comment type="similarity">
    <text evidence="10 11">Belongs to the TonB-dependent receptor family.</text>
</comment>
<proteinExistence type="inferred from homology"/>
<protein>
    <submittedName>
        <fullName evidence="16">SusC/RagA family TonB-linked outer membrane protein</fullName>
    </submittedName>
</protein>
<feature type="compositionally biased region" description="Polar residues" evidence="12">
    <location>
        <begin position="253"/>
        <end position="263"/>
    </location>
</feature>
<evidence type="ECO:0000313" key="17">
    <source>
        <dbReference type="Proteomes" id="UP001165302"/>
    </source>
</evidence>
<evidence type="ECO:0000256" key="2">
    <source>
        <dbReference type="ARBA" id="ARBA00022448"/>
    </source>
</evidence>
<keyword evidence="2 10" id="KW-0813">Transport</keyword>
<dbReference type="Pfam" id="PF13715">
    <property type="entry name" value="CarbopepD_reg_2"/>
    <property type="match status" value="1"/>
</dbReference>
<dbReference type="InterPro" id="IPR023996">
    <property type="entry name" value="TonB-dep_OMP_SusC/RagA"/>
</dbReference>
<dbReference type="InterPro" id="IPR012910">
    <property type="entry name" value="Plug_dom"/>
</dbReference>
<dbReference type="InterPro" id="IPR032508">
    <property type="entry name" value="FecR_C"/>
</dbReference>
<keyword evidence="9 10" id="KW-0998">Cell outer membrane</keyword>
<evidence type="ECO:0000259" key="13">
    <source>
        <dbReference type="Pfam" id="PF00593"/>
    </source>
</evidence>
<dbReference type="Proteomes" id="UP001165302">
    <property type="component" value="Unassembled WGS sequence"/>
</dbReference>
<evidence type="ECO:0000256" key="9">
    <source>
        <dbReference type="ARBA" id="ARBA00023237"/>
    </source>
</evidence>
<evidence type="ECO:0000256" key="4">
    <source>
        <dbReference type="ARBA" id="ARBA00022692"/>
    </source>
</evidence>
<dbReference type="Pfam" id="PF16344">
    <property type="entry name" value="FecR_C"/>
    <property type="match status" value="1"/>
</dbReference>
<dbReference type="Gene3D" id="2.170.130.10">
    <property type="entry name" value="TonB-dependent receptor, plug domain"/>
    <property type="match status" value="1"/>
</dbReference>
<evidence type="ECO:0000256" key="12">
    <source>
        <dbReference type="SAM" id="MobiDB-lite"/>
    </source>
</evidence>
<dbReference type="InterPro" id="IPR008969">
    <property type="entry name" value="CarboxyPept-like_regulatory"/>
</dbReference>
<dbReference type="NCBIfam" id="TIGR04056">
    <property type="entry name" value="OMP_RagA_SusC"/>
    <property type="match status" value="1"/>
</dbReference>
<dbReference type="NCBIfam" id="TIGR04057">
    <property type="entry name" value="SusC_RagA_signa"/>
    <property type="match status" value="1"/>
</dbReference>
<feature type="domain" description="Protein FecR C-terminal" evidence="15">
    <location>
        <begin position="45"/>
        <end position="112"/>
    </location>
</feature>
<evidence type="ECO:0000256" key="5">
    <source>
        <dbReference type="ARBA" id="ARBA00022729"/>
    </source>
</evidence>
<evidence type="ECO:0000256" key="8">
    <source>
        <dbReference type="ARBA" id="ARBA00023170"/>
    </source>
</evidence>
<dbReference type="EMBL" id="JADEYP010000039">
    <property type="protein sequence ID" value="MCA5006623.1"/>
    <property type="molecule type" value="Genomic_DNA"/>
</dbReference>
<evidence type="ECO:0000313" key="16">
    <source>
        <dbReference type="EMBL" id="MCA5006623.1"/>
    </source>
</evidence>
<evidence type="ECO:0000256" key="6">
    <source>
        <dbReference type="ARBA" id="ARBA00023077"/>
    </source>
</evidence>
<dbReference type="SUPFAM" id="SSF56935">
    <property type="entry name" value="Porins"/>
    <property type="match status" value="1"/>
</dbReference>
<keyword evidence="4 10" id="KW-0812">Transmembrane</keyword>
<evidence type="ECO:0000259" key="15">
    <source>
        <dbReference type="Pfam" id="PF16344"/>
    </source>
</evidence>
<dbReference type="PANTHER" id="PTHR30069:SF29">
    <property type="entry name" value="HEMOGLOBIN AND HEMOGLOBIN-HAPTOGLOBIN-BINDING PROTEIN 1-RELATED"/>
    <property type="match status" value="1"/>
</dbReference>
<dbReference type="RefSeq" id="WP_225554982.1">
    <property type="nucleotide sequence ID" value="NZ_JADEYP010000039.1"/>
</dbReference>
<dbReference type="Pfam" id="PF00593">
    <property type="entry name" value="TonB_dep_Rec_b-barrel"/>
    <property type="match status" value="1"/>
</dbReference>
<name>A0ABS7Z8U8_9SPHI</name>
<feature type="region of interest" description="Disordered" evidence="12">
    <location>
        <begin position="253"/>
        <end position="279"/>
    </location>
</feature>
<keyword evidence="7 10" id="KW-0472">Membrane</keyword>
<dbReference type="InterPro" id="IPR036942">
    <property type="entry name" value="Beta-barrel_TonB_sf"/>
</dbReference>
<evidence type="ECO:0000256" key="10">
    <source>
        <dbReference type="PROSITE-ProRule" id="PRU01360"/>
    </source>
</evidence>
<accession>A0ABS7Z8U8</accession>
<dbReference type="Gene3D" id="2.40.170.20">
    <property type="entry name" value="TonB-dependent receptor, beta-barrel domain"/>
    <property type="match status" value="1"/>
</dbReference>
<comment type="caution">
    <text evidence="16">The sequence shown here is derived from an EMBL/GenBank/DDBJ whole genome shotgun (WGS) entry which is preliminary data.</text>
</comment>
<reference evidence="16" key="1">
    <citation type="submission" date="2020-10" db="EMBL/GenBank/DDBJ databases">
        <authorList>
            <person name="Lu T."/>
            <person name="Wang Q."/>
            <person name="Han X."/>
        </authorList>
    </citation>
    <scope>NUCLEOTIDE SEQUENCE</scope>
    <source>
        <strain evidence="16">WQ 366</strain>
    </source>
</reference>
<evidence type="ECO:0000256" key="7">
    <source>
        <dbReference type="ARBA" id="ARBA00023136"/>
    </source>
</evidence>
<gene>
    <name evidence="16" type="ORF">IPZ78_15895</name>
</gene>
<dbReference type="PROSITE" id="PS52016">
    <property type="entry name" value="TONB_DEPENDENT_REC_3"/>
    <property type="match status" value="1"/>
</dbReference>
<keyword evidence="5" id="KW-0732">Signal</keyword>
<evidence type="ECO:0000256" key="11">
    <source>
        <dbReference type="RuleBase" id="RU003357"/>
    </source>
</evidence>
<keyword evidence="6 11" id="KW-0798">TonB box</keyword>
<dbReference type="PANTHER" id="PTHR30069">
    <property type="entry name" value="TONB-DEPENDENT OUTER MEMBRANE RECEPTOR"/>
    <property type="match status" value="1"/>
</dbReference>
<keyword evidence="3 10" id="KW-1134">Transmembrane beta strand</keyword>
<keyword evidence="17" id="KW-1185">Reference proteome</keyword>
<sequence length="1102" mass="122418">MKNKCLKKRLVKSKSDLLSVKMTMLMTAGMITIASANTFAQRIQLNVKNQNLRTVLAQLEKQSGYSFIYDSKLVSSQIFSLNLDESNLESSLTKLSRELGFDYSIVNKTVTLKSKQQTVNLFGKVTLLDEDGVTERPAAGVSVTIKGTSKSVMTNNAGEYKIEAPVSSEIVFTLIGYKKQEVKATDLALNRNITLVLSNEHIDEVVVMAYGRKESKENQTGSAFTITAKDIENRPTLRLDALLEGLVPGVEFQSQDDGTNSSARPRFSTRVRGESSTIGGATSNEPLWILDGVPLYTGGTTNMIAGTEVSVSPLSYLDPNDIESITVLKDASATTIYGANGSNGVIIVKTRKGTGNARVNYSFRAGLNKRPSNQFIYPDGPQYLSLIKRMGMLESLGKIDTSVNTFWPDYYFRDGNTKLHNLSVSGSTDMVSYYFSGNVYDEKSATIGNNTKRYSLRSNLEMSVSNRLRVFGGMTVSYNLNDIFNPGDAYYEYSPLVSPVGPNGEYIERDPNNRLLQNMPGLANQNDHSQKALWFTGNVGLQFNILNGLNFVTNNGYDLSSVNEDIYESMNNYKGASSNGIADKNQNQVINLVSSNTLAYDKVIFNGKFDIMAGMEARSENRNSVSATGWNFPNDNIREVSFVSSLNTRGTASRDKETMLSYFGRAGYVYDTRYAINYTIRKDGNSNFGKDVRWGTFSSLGAAWTVSNESFWPENNVVNFLKFKISYGNNGNSRFSSNYAKGIYGYSDGNSYGGNGGAVMSRGMNDNLKWENTNMLNTGVDFDLFKRVNIAAEYYKNVTNDMIDNSYVSMVGGFRRIYQNVGKLQNTGFELAVRSNNIEKEKFSWDTRVILSLNRNKVLELSEGLDRVSTTTIMREGYNSRSYYLVRWAGVDPSTGDPMWLDANGNVTKVHSSANRVIGGNANPDFYGGITNNVRYQNFALSVFLKYTKGGLAFNNLGRRIGLDGLNILDGNQSIEMLNAWTYPGYLATVPRLSNITNSSTLNSTRYLLDKTNIELENISLSYRLNQDFAKRLHVSNVNFTLMASNLGMWTPYSKKKGTGRNLNNLQGLNVISDNQVLTQTYDMVADQSRIANYSFSISVQF</sequence>
<dbReference type="InterPro" id="IPR023997">
    <property type="entry name" value="TonB-dep_OMP_SusC/RagA_CS"/>
</dbReference>
<comment type="subcellular location">
    <subcellularLocation>
        <location evidence="1 10">Cell outer membrane</location>
        <topology evidence="1 10">Multi-pass membrane protein</topology>
    </subcellularLocation>
</comment>
<organism evidence="16 17">
    <name type="scientific">Sphingobacterium bovistauri</name>
    <dbReference type="NCBI Taxonomy" id="2781959"/>
    <lineage>
        <taxon>Bacteria</taxon>
        <taxon>Pseudomonadati</taxon>
        <taxon>Bacteroidota</taxon>
        <taxon>Sphingobacteriia</taxon>
        <taxon>Sphingobacteriales</taxon>
        <taxon>Sphingobacteriaceae</taxon>
        <taxon>Sphingobacterium</taxon>
    </lineage>
</organism>
<evidence type="ECO:0000256" key="1">
    <source>
        <dbReference type="ARBA" id="ARBA00004571"/>
    </source>
</evidence>
<dbReference type="InterPro" id="IPR039426">
    <property type="entry name" value="TonB-dep_rcpt-like"/>
</dbReference>
<evidence type="ECO:0000259" key="14">
    <source>
        <dbReference type="Pfam" id="PF07715"/>
    </source>
</evidence>
<dbReference type="SUPFAM" id="SSF49464">
    <property type="entry name" value="Carboxypeptidase regulatory domain-like"/>
    <property type="match status" value="1"/>
</dbReference>